<proteinExistence type="predicted"/>
<name>A0AA40GAG4_9HYME</name>
<reference evidence="1" key="1">
    <citation type="submission" date="2021-10" db="EMBL/GenBank/DDBJ databases">
        <title>Melipona bicolor Genome sequencing and assembly.</title>
        <authorList>
            <person name="Araujo N.S."/>
            <person name="Arias M.C."/>
        </authorList>
    </citation>
    <scope>NUCLEOTIDE SEQUENCE</scope>
    <source>
        <strain evidence="1">USP_2M_L1-L4_2017</strain>
        <tissue evidence="1">Whole body</tissue>
    </source>
</reference>
<keyword evidence="2" id="KW-1185">Reference proteome</keyword>
<dbReference type="Proteomes" id="UP001177670">
    <property type="component" value="Unassembled WGS sequence"/>
</dbReference>
<protein>
    <submittedName>
        <fullName evidence="1">Uncharacterized protein</fullName>
    </submittedName>
</protein>
<sequence>RLFMEERNKIPCVLRNACVDNARLRARQRFKNVAGVIWKAQSSAKRSHVFFELTGKSRGSLCHYEELVKARLKAVSSGQSTWPPLYVDLAHESG</sequence>
<feature type="non-terminal residue" evidence="1">
    <location>
        <position position="1"/>
    </location>
</feature>
<dbReference type="EMBL" id="JAHYIQ010000003">
    <property type="protein sequence ID" value="KAK1134130.1"/>
    <property type="molecule type" value="Genomic_DNA"/>
</dbReference>
<organism evidence="1 2">
    <name type="scientific">Melipona bicolor</name>
    <dbReference type="NCBI Taxonomy" id="60889"/>
    <lineage>
        <taxon>Eukaryota</taxon>
        <taxon>Metazoa</taxon>
        <taxon>Ecdysozoa</taxon>
        <taxon>Arthropoda</taxon>
        <taxon>Hexapoda</taxon>
        <taxon>Insecta</taxon>
        <taxon>Pterygota</taxon>
        <taxon>Neoptera</taxon>
        <taxon>Endopterygota</taxon>
        <taxon>Hymenoptera</taxon>
        <taxon>Apocrita</taxon>
        <taxon>Aculeata</taxon>
        <taxon>Apoidea</taxon>
        <taxon>Anthophila</taxon>
        <taxon>Apidae</taxon>
        <taxon>Melipona</taxon>
    </lineage>
</organism>
<accession>A0AA40GAG4</accession>
<gene>
    <name evidence="1" type="ORF">K0M31_011912</name>
</gene>
<comment type="caution">
    <text evidence="1">The sequence shown here is derived from an EMBL/GenBank/DDBJ whole genome shotgun (WGS) entry which is preliminary data.</text>
</comment>
<evidence type="ECO:0000313" key="2">
    <source>
        <dbReference type="Proteomes" id="UP001177670"/>
    </source>
</evidence>
<dbReference type="AlphaFoldDB" id="A0AA40GAG4"/>
<evidence type="ECO:0000313" key="1">
    <source>
        <dbReference type="EMBL" id="KAK1134130.1"/>
    </source>
</evidence>